<feature type="domain" description="PAC" evidence="5">
    <location>
        <begin position="400"/>
        <end position="453"/>
    </location>
</feature>
<name>A0AAI8VN52_9PEZI</name>
<dbReference type="Proteomes" id="UP001295740">
    <property type="component" value="Unassembled WGS sequence"/>
</dbReference>
<protein>
    <submittedName>
        <fullName evidence="6">Uu.00g091550.m01.CDS01</fullName>
    </submittedName>
</protein>
<dbReference type="AlphaFoldDB" id="A0AAI8VN52"/>
<keyword evidence="1" id="KW-0285">Flavoprotein</keyword>
<evidence type="ECO:0000256" key="3">
    <source>
        <dbReference type="ARBA" id="ARBA00022991"/>
    </source>
</evidence>
<sequence length="778" mass="85394">MPQLPSFLDRRRIRHSPSQDDIETHSSSKGVRSLAAFQTNDAKYGGGADIPDIPRRPARGTRPVAESMTPPTARVANPSLPLMDVRNQEYRRRPESSRNNMSPSPDAIFIPTMTESGDNHDTETRSPSTAPRSLMSRSTKSQANSSTSSLAPTHGSALPGLQSRGPLEYDGLEPLAEEEFDPASFDLVAPARGGSPQYALETTSELLFSTEHLRVIFDDPLLLQRFTNFLCASRPSSVPLLVYYLDSLKALKAIGYANAIAEALTPIEGLQFSYENVAKTVNDSLQAQATKAFEVLAREDLAAYITHTYVQSVSLTIKRRIANTLPAHLRDLSEGLAEVFCLSDPSRPDNPIVFASEEFNKTTQYGMGYVLGRNCRFLQGPKTNPASVRRLREMLAAGKEHCETFLNYRRDGSPFMNLLMVAPLFDSRGNVRYFIGAQVDVSGLVKECAGLESLERLVAQKHDKSEASVDGSNSRIREHGNSANGQKDEFRELAEMLNLEELKTVRESGGILYRVHQEDMGEAEQGSNWRKPRLLINDDAALDRHDSDPLLQIRERQSVSSLKPSLASGGRLRGVYENYLLVRPHPSLRILFASPSMRVPGMLQSSFMGRIGGSLHVRDAIAHAMADGSGVTAKVRWISTSSASSSAGDGPVGKARWIHATPLLGANGAVGVWMVVLVDDEANRRRTRDAPPVEMYTSGRRPFDHQQVDAMSLSSFAAVSGRVMDEQQQHQNHLSTNVLHEGGGRMRSTQSSLSMFDDGDFETPRAGGGRGAVRIDGY</sequence>
<feature type="compositionally biased region" description="Low complexity" evidence="4">
    <location>
        <begin position="136"/>
        <end position="149"/>
    </location>
</feature>
<evidence type="ECO:0000256" key="1">
    <source>
        <dbReference type="ARBA" id="ARBA00022630"/>
    </source>
</evidence>
<feature type="region of interest" description="Disordered" evidence="4">
    <location>
        <begin position="729"/>
        <end position="778"/>
    </location>
</feature>
<dbReference type="PANTHER" id="PTHR47429">
    <property type="entry name" value="PROTEIN TWIN LOV 1"/>
    <property type="match status" value="1"/>
</dbReference>
<dbReference type="InterPro" id="IPR035965">
    <property type="entry name" value="PAS-like_dom_sf"/>
</dbReference>
<dbReference type="Pfam" id="PF13426">
    <property type="entry name" value="PAS_9"/>
    <property type="match status" value="1"/>
</dbReference>
<keyword evidence="3" id="KW-0157">Chromophore</keyword>
<feature type="compositionally biased region" description="Basic and acidic residues" evidence="4">
    <location>
        <begin position="86"/>
        <end position="96"/>
    </location>
</feature>
<feature type="compositionally biased region" description="Polar residues" evidence="4">
    <location>
        <begin position="25"/>
        <end position="41"/>
    </location>
</feature>
<dbReference type="SUPFAM" id="SSF55785">
    <property type="entry name" value="PYP-like sensor domain (PAS domain)"/>
    <property type="match status" value="1"/>
</dbReference>
<gene>
    <name evidence="6" type="ORF">KHLLAP_LOCUS8437</name>
</gene>
<organism evidence="6 7">
    <name type="scientific">Anthostomella pinea</name>
    <dbReference type="NCBI Taxonomy" id="933095"/>
    <lineage>
        <taxon>Eukaryota</taxon>
        <taxon>Fungi</taxon>
        <taxon>Dikarya</taxon>
        <taxon>Ascomycota</taxon>
        <taxon>Pezizomycotina</taxon>
        <taxon>Sordariomycetes</taxon>
        <taxon>Xylariomycetidae</taxon>
        <taxon>Xylariales</taxon>
        <taxon>Xylariaceae</taxon>
        <taxon>Anthostomella</taxon>
    </lineage>
</organism>
<evidence type="ECO:0000256" key="4">
    <source>
        <dbReference type="SAM" id="MobiDB-lite"/>
    </source>
</evidence>
<keyword evidence="7" id="KW-1185">Reference proteome</keyword>
<accession>A0AAI8VN52</accession>
<dbReference type="PANTHER" id="PTHR47429:SF9">
    <property type="entry name" value="PAS DOMAIN-CONTAINING PROTEIN"/>
    <property type="match status" value="1"/>
</dbReference>
<dbReference type="InterPro" id="IPR000014">
    <property type="entry name" value="PAS"/>
</dbReference>
<dbReference type="EMBL" id="CAUWAG010000010">
    <property type="protein sequence ID" value="CAJ2507969.1"/>
    <property type="molecule type" value="Genomic_DNA"/>
</dbReference>
<feature type="region of interest" description="Disordered" evidence="4">
    <location>
        <begin position="463"/>
        <end position="485"/>
    </location>
</feature>
<reference evidence="6" key="1">
    <citation type="submission" date="2023-10" db="EMBL/GenBank/DDBJ databases">
        <authorList>
            <person name="Hackl T."/>
        </authorList>
    </citation>
    <scope>NUCLEOTIDE SEQUENCE</scope>
</reference>
<evidence type="ECO:0000256" key="2">
    <source>
        <dbReference type="ARBA" id="ARBA00022643"/>
    </source>
</evidence>
<feature type="compositionally biased region" description="Polar residues" evidence="4">
    <location>
        <begin position="729"/>
        <end position="738"/>
    </location>
</feature>
<proteinExistence type="predicted"/>
<dbReference type="InterPro" id="IPR000700">
    <property type="entry name" value="PAS-assoc_C"/>
</dbReference>
<feature type="compositionally biased region" description="Basic and acidic residues" evidence="4">
    <location>
        <begin position="475"/>
        <end position="485"/>
    </location>
</feature>
<comment type="caution">
    <text evidence="6">The sequence shown here is derived from an EMBL/GenBank/DDBJ whole genome shotgun (WGS) entry which is preliminary data.</text>
</comment>
<dbReference type="Gene3D" id="3.30.450.20">
    <property type="entry name" value="PAS domain"/>
    <property type="match status" value="1"/>
</dbReference>
<dbReference type="PROSITE" id="PS50113">
    <property type="entry name" value="PAC"/>
    <property type="match status" value="1"/>
</dbReference>
<keyword evidence="2" id="KW-0288">FMN</keyword>
<feature type="region of interest" description="Disordered" evidence="4">
    <location>
        <begin position="1"/>
        <end position="168"/>
    </location>
</feature>
<dbReference type="GO" id="GO:0005634">
    <property type="term" value="C:nucleus"/>
    <property type="evidence" value="ECO:0007669"/>
    <property type="project" value="TreeGrafter"/>
</dbReference>
<evidence type="ECO:0000259" key="5">
    <source>
        <dbReference type="PROSITE" id="PS50113"/>
    </source>
</evidence>
<evidence type="ECO:0000313" key="6">
    <source>
        <dbReference type="EMBL" id="CAJ2507969.1"/>
    </source>
</evidence>
<evidence type="ECO:0000313" key="7">
    <source>
        <dbReference type="Proteomes" id="UP001295740"/>
    </source>
</evidence>